<evidence type="ECO:0000313" key="13">
    <source>
        <dbReference type="EMBL" id="ASU33224.1"/>
    </source>
</evidence>
<dbReference type="GO" id="GO:0030178">
    <property type="term" value="P:negative regulation of Wnt signaling pathway"/>
    <property type="evidence" value="ECO:0007669"/>
    <property type="project" value="InterPro"/>
</dbReference>
<evidence type="ECO:0000256" key="10">
    <source>
        <dbReference type="ARBA" id="ARBA00023049"/>
    </source>
</evidence>
<dbReference type="EMBL" id="CP022743">
    <property type="protein sequence ID" value="ASU33224.1"/>
    <property type="molecule type" value="Genomic_DNA"/>
</dbReference>
<keyword evidence="12" id="KW-0325">Glycoprotein</keyword>
<sequence length="1163" mass="131759">MLAISLFALNVNAQQKNAIKQKPNYSLLWKITGKGLTQPSYLFGTMHVKDRRVFNFSDSVMLALQSSSRFAMEVHPDTLLIKMFAVMQNGDSTRNVDKLLSKEQYAMLTKKFKTKNGYEMDKTDPMVLESMMEPDDHKADDQVSFIDAYLYGIARTLNKNISGLEDAAAQFDEYYGSKDAIKERILELLDDDVTEAKDESKEEMINIYSTGNLDEIYNYALRVGMIDSSIIARNKVMAGSMIKFMADGTLFTAVGAAHLPGPDGVIALLRKAGYMVTKVKASFTGVSDSYHIDYMKMNWPAHRDENAGYAINFPGTPIKYNTGGVTTLIYPDMANDVYYGIYAVQRGTQDKAANREQVVNKFVSNITAGNKTQVISRKSFDFNKLPCTEISLKTATGYSRMRLILIENRFYVFYAGAKINRLNLPYINRFLNSFISFPVVPKAPASWITFTNPAAAFSVKLPGQPQVITKELPTQIQTHKYTMSLNMYVSTDSLNSKSYLVRYNDYPAGTYLKDKTALFNSIFTDFKNKGKVISGPVDISKGDYDGREYRVILTGGFYTTIRLYARGNRIYLLLKEITQPDQKDFGKDAFFDSFKYLPYADPSYYSFKDDSNKYQLQMLANPRILIDTASITKYTSYLTNIVTYYSTDANSGGLYGFEHSTIRPYFRISSTDSLYTSMIKSLIGYQDTLLKVDTITVDGVKGRELLTQIKGSNDKSRVRMLVNGSDVYYFVCHLDNSELFSKTSNTFYNSLKITNPNRSNNYLATSKATQIFKALQSSDTSVYATALGALSYYDFKPDEYPAVYEALQKSYPDDSSATGVRAKLIKIFRDVSNDTTATFLVNLYPKLKGKDILKGAVLSIITTVDKKNGYDNYLRLLTTDPPVTVKEGYQIFSPLNDSLEFAAAHFDQLLPLTKYDNLRSYVLRTAQQMANKKDAPYANQLKASYNAIMTYAQADFDNYISHRDSSNNLYNTEMYNYMQLIGQIKTGEFNDKLTASYLKRDPNGIYAPDAIIARIKNRLPNNQQLVNKYLDSIGTRYDVMEAFSKQNQLTMIPLKYRSQSEYARLCLYQYVSQDDYGSPKKMVLLGSVIKNGSVYYAFKFSLPDRDDKNALIALTGPYKPGATKLNFEKYYVYTDYEAVNTNWRLQAIKLIAPLIDAYKEIAK</sequence>
<dbReference type="InterPro" id="IPR002816">
    <property type="entry name" value="TraB/PrgY/GumN_fam"/>
</dbReference>
<evidence type="ECO:0000256" key="7">
    <source>
        <dbReference type="ARBA" id="ARBA00022729"/>
    </source>
</evidence>
<evidence type="ECO:0000256" key="5">
    <source>
        <dbReference type="ARBA" id="ARBA00022692"/>
    </source>
</evidence>
<keyword evidence="4" id="KW-0645">Protease</keyword>
<evidence type="ECO:0000256" key="1">
    <source>
        <dbReference type="ARBA" id="ARBA00001936"/>
    </source>
</evidence>
<evidence type="ECO:0000313" key="14">
    <source>
        <dbReference type="Proteomes" id="UP000215002"/>
    </source>
</evidence>
<dbReference type="GO" id="GO:0004222">
    <property type="term" value="F:metalloendopeptidase activity"/>
    <property type="evidence" value="ECO:0007669"/>
    <property type="project" value="TreeGrafter"/>
</dbReference>
<evidence type="ECO:0000256" key="3">
    <source>
        <dbReference type="ARBA" id="ARBA00004479"/>
    </source>
</evidence>
<evidence type="ECO:0000256" key="4">
    <source>
        <dbReference type="ARBA" id="ARBA00022670"/>
    </source>
</evidence>
<keyword evidence="6" id="KW-0479">Metal-binding</keyword>
<organism evidence="13 14">
    <name type="scientific">Mucilaginibacter xinganensis</name>
    <dbReference type="NCBI Taxonomy" id="1234841"/>
    <lineage>
        <taxon>Bacteria</taxon>
        <taxon>Pseudomonadati</taxon>
        <taxon>Bacteroidota</taxon>
        <taxon>Sphingobacteriia</taxon>
        <taxon>Sphingobacteriales</taxon>
        <taxon>Sphingobacteriaceae</taxon>
        <taxon>Mucilaginibacter</taxon>
    </lineage>
</organism>
<keyword evidence="7" id="KW-0732">Signal</keyword>
<dbReference type="Proteomes" id="UP000215002">
    <property type="component" value="Chromosome"/>
</dbReference>
<dbReference type="KEGG" id="muc:MuYL_1326"/>
<dbReference type="Pfam" id="PF01963">
    <property type="entry name" value="TraB_PrgY_gumN"/>
    <property type="match status" value="1"/>
</dbReference>
<keyword evidence="10" id="KW-0482">Metalloprotease</keyword>
<evidence type="ECO:0000256" key="9">
    <source>
        <dbReference type="ARBA" id="ARBA00022989"/>
    </source>
</evidence>
<keyword evidence="11" id="KW-0472">Membrane</keyword>
<gene>
    <name evidence="13" type="ORF">MuYL_1326</name>
</gene>
<keyword evidence="9" id="KW-1133">Transmembrane helix</keyword>
<comment type="cofactor">
    <cofactor evidence="1">
        <name>Mn(2+)</name>
        <dbReference type="ChEBI" id="CHEBI:29035"/>
    </cofactor>
</comment>
<dbReference type="PANTHER" id="PTHR31120">
    <property type="entry name" value="METALLOPROTEASE TIKI"/>
    <property type="match status" value="1"/>
</dbReference>
<dbReference type="GO" id="GO:0006508">
    <property type="term" value="P:proteolysis"/>
    <property type="evidence" value="ECO:0007669"/>
    <property type="project" value="UniProtKB-KW"/>
</dbReference>
<dbReference type="AlphaFoldDB" id="A0A223NU70"/>
<evidence type="ECO:0000256" key="11">
    <source>
        <dbReference type="ARBA" id="ARBA00023136"/>
    </source>
</evidence>
<evidence type="ECO:0000256" key="2">
    <source>
        <dbReference type="ARBA" id="ARBA00001941"/>
    </source>
</evidence>
<dbReference type="CDD" id="cd14789">
    <property type="entry name" value="Tiki"/>
    <property type="match status" value="1"/>
</dbReference>
<accession>A0A223NU70</accession>
<name>A0A223NU70_9SPHI</name>
<proteinExistence type="predicted"/>
<evidence type="ECO:0000256" key="12">
    <source>
        <dbReference type="ARBA" id="ARBA00023180"/>
    </source>
</evidence>
<protein>
    <submittedName>
        <fullName evidence="13">GumN family protein</fullName>
    </submittedName>
</protein>
<dbReference type="InterPro" id="IPR040230">
    <property type="entry name" value="TIKI1/2-like"/>
</dbReference>
<comment type="cofactor">
    <cofactor evidence="2">
        <name>Co(2+)</name>
        <dbReference type="ChEBI" id="CHEBI:48828"/>
    </cofactor>
</comment>
<dbReference type="PANTHER" id="PTHR31120:SF6">
    <property type="entry name" value="METALLOPROTEASE TIKI HOMOLOG"/>
    <property type="match status" value="1"/>
</dbReference>
<comment type="subcellular location">
    <subcellularLocation>
        <location evidence="3">Membrane</location>
        <topology evidence="3">Single-pass type I membrane protein</topology>
    </subcellularLocation>
</comment>
<evidence type="ECO:0000256" key="6">
    <source>
        <dbReference type="ARBA" id="ARBA00022723"/>
    </source>
</evidence>
<keyword evidence="8" id="KW-0378">Hydrolase</keyword>
<keyword evidence="5" id="KW-0812">Transmembrane</keyword>
<reference evidence="13 14" key="1">
    <citation type="submission" date="2017-08" db="EMBL/GenBank/DDBJ databases">
        <title>Complete genome sequence of Mucilaginibacter sp. strain BJC16-A31.</title>
        <authorList>
            <consortium name="Henan University of Science and Technology"/>
            <person name="You X."/>
        </authorList>
    </citation>
    <scope>NUCLEOTIDE SEQUENCE [LARGE SCALE GENOMIC DNA]</scope>
    <source>
        <strain evidence="13 14">BJC16-A31</strain>
    </source>
</reference>
<dbReference type="GO" id="GO:0016020">
    <property type="term" value="C:membrane"/>
    <property type="evidence" value="ECO:0007669"/>
    <property type="project" value="UniProtKB-SubCell"/>
</dbReference>
<evidence type="ECO:0000256" key="8">
    <source>
        <dbReference type="ARBA" id="ARBA00022801"/>
    </source>
</evidence>
<dbReference type="GO" id="GO:0046872">
    <property type="term" value="F:metal ion binding"/>
    <property type="evidence" value="ECO:0007669"/>
    <property type="project" value="UniProtKB-KW"/>
</dbReference>
<keyword evidence="14" id="KW-1185">Reference proteome</keyword>